<gene>
    <name evidence="1" type="ORF">LARSCL_LOCUS754</name>
</gene>
<evidence type="ECO:0000313" key="2">
    <source>
        <dbReference type="Proteomes" id="UP001497382"/>
    </source>
</evidence>
<reference evidence="1 2" key="1">
    <citation type="submission" date="2024-04" db="EMBL/GenBank/DDBJ databases">
        <authorList>
            <person name="Rising A."/>
            <person name="Reimegard J."/>
            <person name="Sonavane S."/>
            <person name="Akerstrom W."/>
            <person name="Nylinder S."/>
            <person name="Hedman E."/>
            <person name="Kallberg Y."/>
        </authorList>
    </citation>
    <scope>NUCLEOTIDE SEQUENCE [LARGE SCALE GENOMIC DNA]</scope>
</reference>
<dbReference type="Proteomes" id="UP001497382">
    <property type="component" value="Unassembled WGS sequence"/>
</dbReference>
<evidence type="ECO:0000313" key="1">
    <source>
        <dbReference type="EMBL" id="CAL1262048.1"/>
    </source>
</evidence>
<proteinExistence type="predicted"/>
<protein>
    <submittedName>
        <fullName evidence="1">Uncharacterized protein</fullName>
    </submittedName>
</protein>
<name>A0AAV1YT01_9ARAC</name>
<sequence length="60" mass="6995">QFRCRYRQTVFFSISNAGDETIKYLMGEEKNCEKEADEATYCPRMACVENAIIFTVFLGR</sequence>
<dbReference type="AlphaFoldDB" id="A0AAV1YT01"/>
<dbReference type="EMBL" id="CAXIEN010000004">
    <property type="protein sequence ID" value="CAL1262048.1"/>
    <property type="molecule type" value="Genomic_DNA"/>
</dbReference>
<feature type="non-terminal residue" evidence="1">
    <location>
        <position position="1"/>
    </location>
</feature>
<keyword evidence="2" id="KW-1185">Reference proteome</keyword>
<comment type="caution">
    <text evidence="1">The sequence shown here is derived from an EMBL/GenBank/DDBJ whole genome shotgun (WGS) entry which is preliminary data.</text>
</comment>
<accession>A0AAV1YT01</accession>
<organism evidence="1 2">
    <name type="scientific">Larinioides sclopetarius</name>
    <dbReference type="NCBI Taxonomy" id="280406"/>
    <lineage>
        <taxon>Eukaryota</taxon>
        <taxon>Metazoa</taxon>
        <taxon>Ecdysozoa</taxon>
        <taxon>Arthropoda</taxon>
        <taxon>Chelicerata</taxon>
        <taxon>Arachnida</taxon>
        <taxon>Araneae</taxon>
        <taxon>Araneomorphae</taxon>
        <taxon>Entelegynae</taxon>
        <taxon>Araneoidea</taxon>
        <taxon>Araneidae</taxon>
        <taxon>Larinioides</taxon>
    </lineage>
</organism>